<dbReference type="PANTHER" id="PTHR32182">
    <property type="entry name" value="DNA REPLICATION AND REPAIR PROTEIN RECF"/>
    <property type="match status" value="1"/>
</dbReference>
<evidence type="ECO:0000313" key="3">
    <source>
        <dbReference type="Proteomes" id="UP001341135"/>
    </source>
</evidence>
<dbReference type="InterPro" id="IPR027417">
    <property type="entry name" value="P-loop_NTPase"/>
</dbReference>
<name>A0ABM8IWN1_9CREN</name>
<evidence type="ECO:0000259" key="1">
    <source>
        <dbReference type="Pfam" id="PF13175"/>
    </source>
</evidence>
<sequence length="228" mass="25843">MEPGERSKKCIYIQLRKLIIKNFKSIHELELELQPGLNVLVGSNASGKTNILEAVSFMYKALVEAAERIPYRPHAPQYWSPLDIVYMKDPNAVMALGMEFDIYTQAEDTWLRMPIGFTANLAYNPGTDTLEPTLYELNFGNATRIRISRHGIEVRIRRDVLEKAKEVIKNDGVDIELEYQEEDSEVIVYIEPEGARPGVLTPANAASMFWKSTKSMMERNGGSLKTIS</sequence>
<gene>
    <name evidence="2" type="ORF">PABY_05420</name>
</gene>
<organism evidence="2 3">
    <name type="scientific">Pyrodictium abyssi</name>
    <dbReference type="NCBI Taxonomy" id="54256"/>
    <lineage>
        <taxon>Archaea</taxon>
        <taxon>Thermoproteota</taxon>
        <taxon>Thermoprotei</taxon>
        <taxon>Desulfurococcales</taxon>
        <taxon>Pyrodictiaceae</taxon>
        <taxon>Pyrodictium</taxon>
    </lineage>
</organism>
<dbReference type="PANTHER" id="PTHR32182:SF22">
    <property type="entry name" value="ATP-DEPENDENT ENDONUCLEASE, OLD FAMILY-RELATED"/>
    <property type="match status" value="1"/>
</dbReference>
<dbReference type="Proteomes" id="UP001341135">
    <property type="component" value="Chromosome"/>
</dbReference>
<feature type="domain" description="Endonuclease GajA/Old nuclease/RecF-like AAA" evidence="1">
    <location>
        <begin position="15"/>
        <end position="77"/>
    </location>
</feature>
<proteinExistence type="predicted"/>
<dbReference type="EMBL" id="AP028907">
    <property type="protein sequence ID" value="BES80975.1"/>
    <property type="molecule type" value="Genomic_DNA"/>
</dbReference>
<dbReference type="Pfam" id="PF13175">
    <property type="entry name" value="AAA_15"/>
    <property type="match status" value="1"/>
</dbReference>
<keyword evidence="3" id="KW-1185">Reference proteome</keyword>
<dbReference type="Gene3D" id="3.40.50.300">
    <property type="entry name" value="P-loop containing nucleotide triphosphate hydrolases"/>
    <property type="match status" value="1"/>
</dbReference>
<dbReference type="SUPFAM" id="SSF52540">
    <property type="entry name" value="P-loop containing nucleoside triphosphate hydrolases"/>
    <property type="match status" value="2"/>
</dbReference>
<dbReference type="RefSeq" id="WP_338251677.1">
    <property type="nucleotide sequence ID" value="NZ_AP028907.1"/>
</dbReference>
<evidence type="ECO:0000313" key="2">
    <source>
        <dbReference type="EMBL" id="BES80975.1"/>
    </source>
</evidence>
<dbReference type="GeneID" id="89288576"/>
<dbReference type="InterPro" id="IPR041685">
    <property type="entry name" value="AAA_GajA/Old/RecF-like"/>
</dbReference>
<accession>A0ABM8IWN1</accession>
<reference evidence="2 3" key="1">
    <citation type="submission" date="2023-09" db="EMBL/GenBank/DDBJ databases">
        <title>Pyrofollis japonicus gen. nov. sp. nov., a novel member of the family Pyrodictiaceae isolated from the Iheya North hydrothermal field.</title>
        <authorList>
            <person name="Miyazaki U."/>
            <person name="Sanari M."/>
            <person name="Tame A."/>
            <person name="Kitajima M."/>
            <person name="Okamoto A."/>
            <person name="Sawayama S."/>
            <person name="Miyazaki J."/>
            <person name="Takai K."/>
            <person name="Nakagawa S."/>
        </authorList>
    </citation>
    <scope>NUCLEOTIDE SEQUENCE [LARGE SCALE GENOMIC DNA]</scope>
    <source>
        <strain evidence="2 3">AV2</strain>
    </source>
</reference>
<protein>
    <recommendedName>
        <fullName evidence="1">Endonuclease GajA/Old nuclease/RecF-like AAA domain-containing protein</fullName>
    </recommendedName>
</protein>